<dbReference type="EMBL" id="CAJRST010001113">
    <property type="protein sequence ID" value="CAG5865801.1"/>
    <property type="molecule type" value="Genomic_DNA"/>
</dbReference>
<feature type="non-terminal residue" evidence="2">
    <location>
        <position position="131"/>
    </location>
</feature>
<feature type="compositionally biased region" description="Low complexity" evidence="1">
    <location>
        <begin position="98"/>
        <end position="110"/>
    </location>
</feature>
<evidence type="ECO:0000313" key="3">
    <source>
        <dbReference type="Proteomes" id="UP000677803"/>
    </source>
</evidence>
<evidence type="ECO:0000313" key="2">
    <source>
        <dbReference type="EMBL" id="CAG5865801.1"/>
    </source>
</evidence>
<sequence>YELCKWTCRFVTLCVQQGRPRKRRQQRRTRFLNLNTKTGQDNGVIVNKSPFLFYITAGAYVVRKIQASLSEGEKVEQPFLTPCSAKAEMKAGQKSIGSASAAAPSPEPAEVVGGAAAMGTSSETSVQKCGS</sequence>
<reference evidence="2" key="1">
    <citation type="submission" date="2021-05" db="EMBL/GenBank/DDBJ databases">
        <authorList>
            <person name="Tigano A."/>
        </authorList>
    </citation>
    <scope>NUCLEOTIDE SEQUENCE</scope>
</reference>
<gene>
    <name evidence="2" type="ORF">MMEN_LOCUS2452</name>
</gene>
<organism evidence="2 3">
    <name type="scientific">Menidia menidia</name>
    <name type="common">Atlantic silverside</name>
    <dbReference type="NCBI Taxonomy" id="238744"/>
    <lineage>
        <taxon>Eukaryota</taxon>
        <taxon>Metazoa</taxon>
        <taxon>Chordata</taxon>
        <taxon>Craniata</taxon>
        <taxon>Vertebrata</taxon>
        <taxon>Euteleostomi</taxon>
        <taxon>Actinopterygii</taxon>
        <taxon>Neopterygii</taxon>
        <taxon>Teleostei</taxon>
        <taxon>Neoteleostei</taxon>
        <taxon>Acanthomorphata</taxon>
        <taxon>Ovalentaria</taxon>
        <taxon>Atherinomorphae</taxon>
        <taxon>Atheriniformes</taxon>
        <taxon>Atherinopsidae</taxon>
        <taxon>Menidiinae</taxon>
        <taxon>Menidia</taxon>
    </lineage>
</organism>
<evidence type="ECO:0000256" key="1">
    <source>
        <dbReference type="SAM" id="MobiDB-lite"/>
    </source>
</evidence>
<dbReference type="Proteomes" id="UP000677803">
    <property type="component" value="Unassembled WGS sequence"/>
</dbReference>
<feature type="region of interest" description="Disordered" evidence="1">
    <location>
        <begin position="94"/>
        <end position="131"/>
    </location>
</feature>
<feature type="compositionally biased region" description="Polar residues" evidence="1">
    <location>
        <begin position="119"/>
        <end position="131"/>
    </location>
</feature>
<accession>A0A8S4ANJ6</accession>
<keyword evidence="3" id="KW-1185">Reference proteome</keyword>
<proteinExistence type="predicted"/>
<name>A0A8S4ANJ6_9TELE</name>
<protein>
    <submittedName>
        <fullName evidence="2">(Atlantic silverside) hypothetical protein</fullName>
    </submittedName>
</protein>
<dbReference type="OrthoDB" id="10605305at2759"/>
<comment type="caution">
    <text evidence="2">The sequence shown here is derived from an EMBL/GenBank/DDBJ whole genome shotgun (WGS) entry which is preliminary data.</text>
</comment>
<dbReference type="AlphaFoldDB" id="A0A8S4ANJ6"/>